<keyword evidence="6" id="KW-0325">Glycoprotein</keyword>
<dbReference type="GO" id="GO:0018996">
    <property type="term" value="P:molting cycle, collagen and cuticulin-based cuticle"/>
    <property type="evidence" value="ECO:0007669"/>
    <property type="project" value="TreeGrafter"/>
</dbReference>
<dbReference type="Proteomes" id="UP000095283">
    <property type="component" value="Unplaced"/>
</dbReference>
<dbReference type="WBParaSite" id="Hba_17169">
    <property type="protein sequence ID" value="Hba_17169"/>
    <property type="gene ID" value="Hba_17169"/>
</dbReference>
<dbReference type="Gene3D" id="1.20.1640.10">
    <property type="entry name" value="Multidrug efflux transporter AcrB transmembrane domain"/>
    <property type="match status" value="1"/>
</dbReference>
<evidence type="ECO:0000256" key="7">
    <source>
        <dbReference type="SAM" id="Phobius"/>
    </source>
</evidence>
<reference evidence="10" key="1">
    <citation type="submission" date="2016-11" db="UniProtKB">
        <authorList>
            <consortium name="WormBaseParasite"/>
        </authorList>
    </citation>
    <scope>IDENTIFICATION</scope>
</reference>
<comment type="similarity">
    <text evidence="2">Belongs to the patched family.</text>
</comment>
<feature type="transmembrane region" description="Helical" evidence="7">
    <location>
        <begin position="388"/>
        <end position="411"/>
    </location>
</feature>
<evidence type="ECO:0000256" key="5">
    <source>
        <dbReference type="ARBA" id="ARBA00023136"/>
    </source>
</evidence>
<evidence type="ECO:0000256" key="2">
    <source>
        <dbReference type="ARBA" id="ARBA00005585"/>
    </source>
</evidence>
<evidence type="ECO:0000313" key="9">
    <source>
        <dbReference type="Proteomes" id="UP000095283"/>
    </source>
</evidence>
<dbReference type="SUPFAM" id="SSF82866">
    <property type="entry name" value="Multidrug efflux transporter AcrB transmembrane domain"/>
    <property type="match status" value="1"/>
</dbReference>
<organism evidence="9 10">
    <name type="scientific">Heterorhabditis bacteriophora</name>
    <name type="common">Entomopathogenic nematode worm</name>
    <dbReference type="NCBI Taxonomy" id="37862"/>
    <lineage>
        <taxon>Eukaryota</taxon>
        <taxon>Metazoa</taxon>
        <taxon>Ecdysozoa</taxon>
        <taxon>Nematoda</taxon>
        <taxon>Chromadorea</taxon>
        <taxon>Rhabditida</taxon>
        <taxon>Rhabditina</taxon>
        <taxon>Rhabditomorpha</taxon>
        <taxon>Strongyloidea</taxon>
        <taxon>Heterorhabditidae</taxon>
        <taxon>Heterorhabditis</taxon>
    </lineage>
</organism>
<sequence>MNESCDYSKVAYTDLCMSFDWACYLNDHLTMLMPKSRWGNFSGPIAELASDIINKEVNITYPIGWRGSEPIYFGALVGRTHLVDEEGHFDYASAVRLTYNVREEKDVADALTPKFIGTCSILFTFCFMVSVVLMKHDNGLLGIDWVRSKPIVACAGIWCPLLAIVTSFGLLLWFGELYNAIVNVSPFLVLCIGIDDLFIMSAEWHRTSPNLSPARRIAETLSEAAVAITITSITDILTFFSPILAYAAEMEDQGRHSLLFKKALDTKNAASNWKLFFLAGSVSRQAESCKIQAIKQSTLETNGKKKHGKGWKSKINKIVNRLETRLEPHDHKKRSLFSQIYPVGCKLVWTTKLKLLFNVEDDLDRMKLVLKKQMHMGKGRITPVHSEVHNICVCALLLYLIYMGLAIIGCLNIKEGLDPKFLVRESFYLSNFYKLIDETFWMEGLQMQVVVNRPPDLFDPVGRADFAKMMSDFEQTHYTMSHNATMIWLNAYESHLNKEQEELNIEKPKK</sequence>
<keyword evidence="9" id="KW-1185">Reference proteome</keyword>
<feature type="transmembrane region" description="Helical" evidence="7">
    <location>
        <begin position="115"/>
        <end position="134"/>
    </location>
</feature>
<dbReference type="GO" id="GO:0030659">
    <property type="term" value="C:cytoplasmic vesicle membrane"/>
    <property type="evidence" value="ECO:0007669"/>
    <property type="project" value="TreeGrafter"/>
</dbReference>
<dbReference type="PANTHER" id="PTHR10796:SF191">
    <property type="entry name" value="SSD DOMAIN-CONTAINING PROTEIN"/>
    <property type="match status" value="1"/>
</dbReference>
<accession>A0A1I7XI35</accession>
<evidence type="ECO:0000256" key="4">
    <source>
        <dbReference type="ARBA" id="ARBA00022989"/>
    </source>
</evidence>
<protein>
    <submittedName>
        <fullName evidence="10">SSD domain-containing protein</fullName>
    </submittedName>
</protein>
<dbReference type="GO" id="GO:0006897">
    <property type="term" value="P:endocytosis"/>
    <property type="evidence" value="ECO:0007669"/>
    <property type="project" value="TreeGrafter"/>
</dbReference>
<feature type="transmembrane region" description="Helical" evidence="7">
    <location>
        <begin position="180"/>
        <end position="200"/>
    </location>
</feature>
<keyword evidence="3 7" id="KW-0812">Transmembrane</keyword>
<evidence type="ECO:0000256" key="3">
    <source>
        <dbReference type="ARBA" id="ARBA00022692"/>
    </source>
</evidence>
<evidence type="ECO:0000313" key="10">
    <source>
        <dbReference type="WBParaSite" id="Hba_17169"/>
    </source>
</evidence>
<evidence type="ECO:0000256" key="1">
    <source>
        <dbReference type="ARBA" id="ARBA00004141"/>
    </source>
</evidence>
<feature type="transmembrane region" description="Helical" evidence="7">
    <location>
        <begin position="221"/>
        <end position="248"/>
    </location>
</feature>
<name>A0A1I7XI35_HETBA</name>
<proteinExistence type="inferred from homology"/>
<dbReference type="PROSITE" id="PS50156">
    <property type="entry name" value="SSD"/>
    <property type="match status" value="1"/>
</dbReference>
<evidence type="ECO:0000256" key="6">
    <source>
        <dbReference type="ARBA" id="ARBA00023180"/>
    </source>
</evidence>
<keyword evidence="4 7" id="KW-1133">Transmembrane helix</keyword>
<dbReference type="GO" id="GO:0005886">
    <property type="term" value="C:plasma membrane"/>
    <property type="evidence" value="ECO:0007669"/>
    <property type="project" value="TreeGrafter"/>
</dbReference>
<keyword evidence="5 7" id="KW-0472">Membrane</keyword>
<dbReference type="AlphaFoldDB" id="A0A1I7XI35"/>
<dbReference type="PANTHER" id="PTHR10796">
    <property type="entry name" value="PATCHED-RELATED"/>
    <property type="match status" value="1"/>
</dbReference>
<dbReference type="Pfam" id="PF02460">
    <property type="entry name" value="Patched"/>
    <property type="match status" value="1"/>
</dbReference>
<dbReference type="InterPro" id="IPR000731">
    <property type="entry name" value="SSD"/>
</dbReference>
<dbReference type="InterPro" id="IPR003392">
    <property type="entry name" value="PTHD_SSD"/>
</dbReference>
<feature type="domain" description="SSD" evidence="8">
    <location>
        <begin position="113"/>
        <end position="240"/>
    </location>
</feature>
<dbReference type="InterPro" id="IPR051697">
    <property type="entry name" value="Patched_domain-protein"/>
</dbReference>
<evidence type="ECO:0000259" key="8">
    <source>
        <dbReference type="PROSITE" id="PS50156"/>
    </source>
</evidence>
<feature type="transmembrane region" description="Helical" evidence="7">
    <location>
        <begin position="155"/>
        <end position="174"/>
    </location>
</feature>
<comment type="subcellular location">
    <subcellularLocation>
        <location evidence="1">Membrane</location>
        <topology evidence="1">Multi-pass membrane protein</topology>
    </subcellularLocation>
</comment>